<proteinExistence type="predicted"/>
<dbReference type="EMBL" id="AE014074">
    <property type="protein sequence ID" value="AAM80011.1"/>
    <property type="molecule type" value="Genomic_DNA"/>
</dbReference>
<evidence type="ECO:0000313" key="2">
    <source>
        <dbReference type="Proteomes" id="UP000000564"/>
    </source>
</evidence>
<dbReference type="Proteomes" id="UP000000564">
    <property type="component" value="Chromosome"/>
</dbReference>
<protein>
    <submittedName>
        <fullName evidence="1">Uncharacterized protein</fullName>
    </submittedName>
</protein>
<evidence type="ECO:0000313" key="1">
    <source>
        <dbReference type="EMBL" id="AAM80011.1"/>
    </source>
</evidence>
<sequence>MSWDKTFGIWLDNLLTDWCVIKEAKNLLQAVEILEAAAKSVLAKLADSEQKEQD</sequence>
<reference evidence="1 2" key="1">
    <citation type="journal article" date="2002" name="Proc. Natl. Acad. Sci. U.S.A.">
        <title>Genome sequence of a serotype M3 strain of group A Streptococcus: phage-encoded toxins, the high-virulence phenotype, and clone emergence.</title>
        <authorList>
            <person name="Beres S.B."/>
            <person name="Sylva G.L."/>
            <person name="Barbian K.D."/>
            <person name="Lei B."/>
            <person name="Hoff J.S."/>
            <person name="Mammarella N.D."/>
            <person name="Liu M.Y."/>
            <person name="Smoot J.C."/>
            <person name="Porcella S.F."/>
            <person name="Parkins L.D."/>
            <person name="Campbell D.S."/>
            <person name="Smith T.M."/>
            <person name="McCormick J.K."/>
            <person name="Leung D.Y."/>
            <person name="Schlievert P.M."/>
            <person name="Musser J.M."/>
        </authorList>
    </citation>
    <scope>NUCLEOTIDE SEQUENCE [LARGE SCALE GENOMIC DNA]</scope>
    <source>
        <strain evidence="2">ATCC BAA-595 / MGAS315</strain>
    </source>
</reference>
<gene>
    <name evidence="1" type="ordered locus">SpyM3_1404</name>
</gene>
<dbReference type="RefSeq" id="WP_002994245.1">
    <property type="nucleotide sequence ID" value="NC_004070.1"/>
</dbReference>
<dbReference type="KEGG" id="spg:SpyM3_1404"/>
<dbReference type="AlphaFoldDB" id="A0A0H2UVT0"/>
<organism evidence="1 2">
    <name type="scientific">Streptococcus pyogenes serotype M3 (strain ATCC BAA-595 / MGAS315)</name>
    <dbReference type="NCBI Taxonomy" id="198466"/>
    <lineage>
        <taxon>Bacteria</taxon>
        <taxon>Bacillati</taxon>
        <taxon>Bacillota</taxon>
        <taxon>Bacilli</taxon>
        <taxon>Lactobacillales</taxon>
        <taxon>Streptococcaceae</taxon>
        <taxon>Streptococcus</taxon>
    </lineage>
</organism>
<dbReference type="HOGENOM" id="CLU_204710_0_0_9"/>
<name>A0A0H2UVT0_STRP3</name>
<accession>A0A0H2UVT0</accession>